<dbReference type="Proteomes" id="UP000423396">
    <property type="component" value="Chromosome"/>
</dbReference>
<protein>
    <submittedName>
        <fullName evidence="1">Uncharacterized protein</fullName>
    </submittedName>
</protein>
<dbReference type="AlphaFoldDB" id="A0A650CSM0"/>
<gene>
    <name evidence="1" type="ORF">D1868_02590</name>
</gene>
<organism evidence="1 2">
    <name type="scientific">Stygiolobus azoricus</name>
    <dbReference type="NCBI Taxonomy" id="41675"/>
    <lineage>
        <taxon>Archaea</taxon>
        <taxon>Thermoproteota</taxon>
        <taxon>Thermoprotei</taxon>
        <taxon>Sulfolobales</taxon>
        <taxon>Sulfolobaceae</taxon>
        <taxon>Stygiolobus</taxon>
    </lineage>
</organism>
<sequence>MLVKVPEKVFDEVLTKLKLRVYEYNSKIKEYRVYLKPYHLVYKNGKKYVYIGKYWYKLEKFGGRLKWIYLGKEKPFIDMPDPPEIPDYTIIRDVDGGYIIDKKILDELKGK</sequence>
<dbReference type="OrthoDB" id="46187at2157"/>
<dbReference type="EMBL" id="CP045483">
    <property type="protein sequence ID" value="QGR20477.1"/>
    <property type="molecule type" value="Genomic_DNA"/>
</dbReference>
<proteinExistence type="predicted"/>
<evidence type="ECO:0000313" key="2">
    <source>
        <dbReference type="Proteomes" id="UP000423396"/>
    </source>
</evidence>
<dbReference type="RefSeq" id="WP_156007927.1">
    <property type="nucleotide sequence ID" value="NZ_CP045483.1"/>
</dbReference>
<reference evidence="1 2" key="1">
    <citation type="submission" date="2019-10" db="EMBL/GenBank/DDBJ databases">
        <title>Genome Sequences from Six Type Strain Members of the Archaeal Family Sulfolobaceae: Acidianus ambivalens, Acidianus infernus, Metallosphaera prunae, Stygiolobus azoricus, Sulfolobus metallicus, and Sulfurisphaera ohwakuensis.</title>
        <authorList>
            <person name="Counts J.A."/>
            <person name="Kelly R.M."/>
        </authorList>
    </citation>
    <scope>NUCLEOTIDE SEQUENCE [LARGE SCALE GENOMIC DNA]</scope>
    <source>
        <strain evidence="1 2">FC6</strain>
    </source>
</reference>
<dbReference type="GeneID" id="42797925"/>
<accession>A0A650CSM0</accession>
<evidence type="ECO:0000313" key="1">
    <source>
        <dbReference type="EMBL" id="QGR20477.1"/>
    </source>
</evidence>
<keyword evidence="2" id="KW-1185">Reference proteome</keyword>
<name>A0A650CSM0_9CREN</name>
<dbReference type="KEGG" id="sazo:D1868_02590"/>